<keyword evidence="4" id="KW-0998">Cell outer membrane</keyword>
<accession>A0A4D7QSD0</accession>
<evidence type="ECO:0000256" key="4">
    <source>
        <dbReference type="ARBA" id="ARBA00023237"/>
    </source>
</evidence>
<gene>
    <name evidence="7" type="ORF">E8L99_22585</name>
</gene>
<dbReference type="EMBL" id="CP039865">
    <property type="protein sequence ID" value="QCK88349.1"/>
    <property type="molecule type" value="Genomic_DNA"/>
</dbReference>
<evidence type="ECO:0000259" key="6">
    <source>
        <dbReference type="Pfam" id="PF13505"/>
    </source>
</evidence>
<name>A0A4D7QSD0_9HYPH</name>
<dbReference type="AlphaFoldDB" id="A0A4D7QSD0"/>
<keyword evidence="2" id="KW-0732">Signal</keyword>
<comment type="similarity">
    <text evidence="5">Belongs to the Omp25/RopB family.</text>
</comment>
<evidence type="ECO:0000256" key="1">
    <source>
        <dbReference type="ARBA" id="ARBA00004442"/>
    </source>
</evidence>
<dbReference type="Gene3D" id="2.40.160.20">
    <property type="match status" value="1"/>
</dbReference>
<dbReference type="Proteomes" id="UP000298588">
    <property type="component" value="Chromosome"/>
</dbReference>
<reference evidence="7 8" key="1">
    <citation type="submission" date="2019-04" db="EMBL/GenBank/DDBJ databases">
        <title>Phreatobacter aquaticus sp. nov.</title>
        <authorList>
            <person name="Choi A."/>
            <person name="Baek K."/>
        </authorList>
    </citation>
    <scope>NUCLEOTIDE SEQUENCE [LARGE SCALE GENOMIC DNA]</scope>
    <source>
        <strain evidence="7 8">NMCR1094</strain>
    </source>
</reference>
<feature type="domain" description="Outer membrane protein beta-barrel" evidence="6">
    <location>
        <begin position="89"/>
        <end position="284"/>
    </location>
</feature>
<evidence type="ECO:0000313" key="7">
    <source>
        <dbReference type="EMBL" id="QCK88349.1"/>
    </source>
</evidence>
<dbReference type="InterPro" id="IPR027385">
    <property type="entry name" value="Beta-barrel_OMP"/>
</dbReference>
<dbReference type="InterPro" id="IPR011250">
    <property type="entry name" value="OMP/PagP_B-barrel"/>
</dbReference>
<organism evidence="7 8">
    <name type="scientific">Phreatobacter aquaticus</name>
    <dbReference type="NCBI Taxonomy" id="2570229"/>
    <lineage>
        <taxon>Bacteria</taxon>
        <taxon>Pseudomonadati</taxon>
        <taxon>Pseudomonadota</taxon>
        <taxon>Alphaproteobacteria</taxon>
        <taxon>Hyphomicrobiales</taxon>
        <taxon>Phreatobacteraceae</taxon>
        <taxon>Phreatobacter</taxon>
    </lineage>
</organism>
<dbReference type="OrthoDB" id="9815357at2"/>
<evidence type="ECO:0000256" key="5">
    <source>
        <dbReference type="ARBA" id="ARBA00038306"/>
    </source>
</evidence>
<proteinExistence type="inferred from homology"/>
<evidence type="ECO:0000313" key="8">
    <source>
        <dbReference type="Proteomes" id="UP000298588"/>
    </source>
</evidence>
<dbReference type="Pfam" id="PF13505">
    <property type="entry name" value="OMP_b-brl"/>
    <property type="match status" value="1"/>
</dbReference>
<dbReference type="KEGG" id="paqt:E8L99_22585"/>
<dbReference type="InterPro" id="IPR051692">
    <property type="entry name" value="OMP-like"/>
</dbReference>
<protein>
    <submittedName>
        <fullName evidence="7">Porin family protein</fullName>
    </submittedName>
</protein>
<evidence type="ECO:0000256" key="2">
    <source>
        <dbReference type="ARBA" id="ARBA00022729"/>
    </source>
</evidence>
<dbReference type="PANTHER" id="PTHR34001">
    <property type="entry name" value="BLL7405 PROTEIN"/>
    <property type="match status" value="1"/>
</dbReference>
<keyword evidence="3" id="KW-0472">Membrane</keyword>
<sequence length="295" mass="31606">MARSRKNQWRVQIQALRVAHRSVGASWESLAVAHRSPRSRSSNSGRPSALGDFLKDMHMKKFLLAGAAVAALVSGAQAADLGARRVAVPSAIAAPVFSWTGFYVGANVGYSSSQFRYVDPTNTFANASLTMPGIFGGIQGGYNWQMNNIVLGVEADIQANSANKRFPLSATTGFRDSVPMFGSLRARAGFAADRALFYVTGGLGYATLSTKFYDTVTPANNLSASTTRLGYAVGGGIEYAITNNWTVKGEYLYYGFSNTRPGFTATDRLTSNIHTVKLGVNYLFSTGPSAVVARY</sequence>
<dbReference type="GO" id="GO:0009279">
    <property type="term" value="C:cell outer membrane"/>
    <property type="evidence" value="ECO:0007669"/>
    <property type="project" value="UniProtKB-SubCell"/>
</dbReference>
<dbReference type="SUPFAM" id="SSF56925">
    <property type="entry name" value="OMPA-like"/>
    <property type="match status" value="1"/>
</dbReference>
<keyword evidence="8" id="KW-1185">Reference proteome</keyword>
<dbReference type="PANTHER" id="PTHR34001:SF3">
    <property type="entry name" value="BLL7405 PROTEIN"/>
    <property type="match status" value="1"/>
</dbReference>
<comment type="subcellular location">
    <subcellularLocation>
        <location evidence="1">Cell outer membrane</location>
    </subcellularLocation>
</comment>
<evidence type="ECO:0000256" key="3">
    <source>
        <dbReference type="ARBA" id="ARBA00023136"/>
    </source>
</evidence>